<gene>
    <name evidence="1" type="ORF">V6R90_10735</name>
</gene>
<protein>
    <submittedName>
        <fullName evidence="1">DUF4406 domain-containing protein</fullName>
    </submittedName>
</protein>
<dbReference type="InterPro" id="IPR025518">
    <property type="entry name" value="DUF4406"/>
</dbReference>
<dbReference type="Gene3D" id="3.40.50.10400">
    <property type="entry name" value="Hypothetical protein PA1492"/>
    <property type="match status" value="1"/>
</dbReference>
<sequence>MRLYIAGPMTGRPDFNFPAFFAAERDLIAAGHETSNPARNGQGAPDMGWVDYMRRDIADLLTCDGIAILDGWGESRGALLEVHIADALALPVKRVDQWIDGDA</sequence>
<proteinExistence type="predicted"/>
<organism evidence="1 2">
    <name type="scientific">Nocardioides kribbensis</name>
    <dbReference type="NCBI Taxonomy" id="305517"/>
    <lineage>
        <taxon>Bacteria</taxon>
        <taxon>Bacillati</taxon>
        <taxon>Actinomycetota</taxon>
        <taxon>Actinomycetes</taxon>
        <taxon>Propionibacteriales</taxon>
        <taxon>Nocardioidaceae</taxon>
        <taxon>Nocardioides</taxon>
    </lineage>
</organism>
<evidence type="ECO:0000313" key="1">
    <source>
        <dbReference type="EMBL" id="MEQ7847756.1"/>
    </source>
</evidence>
<dbReference type="Proteomes" id="UP001482520">
    <property type="component" value="Unassembled WGS sequence"/>
</dbReference>
<keyword evidence="2" id="KW-1185">Reference proteome</keyword>
<dbReference type="SUPFAM" id="SSF52309">
    <property type="entry name" value="N-(deoxy)ribosyltransferase-like"/>
    <property type="match status" value="1"/>
</dbReference>
<dbReference type="EMBL" id="JBEGDP010000010">
    <property type="protein sequence ID" value="MEQ7847756.1"/>
    <property type="molecule type" value="Genomic_DNA"/>
</dbReference>
<comment type="caution">
    <text evidence="1">The sequence shown here is derived from an EMBL/GenBank/DDBJ whole genome shotgun (WGS) entry which is preliminary data.</text>
</comment>
<evidence type="ECO:0000313" key="2">
    <source>
        <dbReference type="Proteomes" id="UP001482520"/>
    </source>
</evidence>
<dbReference type="Pfam" id="PF14359">
    <property type="entry name" value="DUF4406"/>
    <property type="match status" value="1"/>
</dbReference>
<reference evidence="1 2" key="1">
    <citation type="submission" date="2024-02" db="EMBL/GenBank/DDBJ databases">
        <title>Full genome sequence of Nocardioides kribbensis.</title>
        <authorList>
            <person name="Poletto B.L."/>
            <person name="Silva G."/>
            <person name="Galante D."/>
            <person name="Campos K.R."/>
            <person name="Santos M.B.N."/>
            <person name="Sacchi C.T."/>
        </authorList>
    </citation>
    <scope>NUCLEOTIDE SEQUENCE [LARGE SCALE GENOMIC DNA]</scope>
    <source>
        <strain evidence="1 2">O4R</strain>
    </source>
</reference>
<dbReference type="RefSeq" id="WP_349804673.1">
    <property type="nucleotide sequence ID" value="NZ_JBEGDP010000010.1"/>
</dbReference>
<name>A0ABV1NZ35_9ACTN</name>
<accession>A0ABV1NZ35</accession>